<dbReference type="InterPro" id="IPR003054">
    <property type="entry name" value="Keratin_II"/>
</dbReference>
<dbReference type="Ensembl" id="ENSNGAT00000007984.1">
    <property type="protein sequence ID" value="ENSNGAP00000004783.1"/>
    <property type="gene ID" value="ENSNGAG00000006579.1"/>
</dbReference>
<dbReference type="OrthoDB" id="9450813at2759"/>
<dbReference type="CTD" id="3851"/>
<feature type="coiled-coil region" evidence="6">
    <location>
        <begin position="150"/>
        <end position="284"/>
    </location>
</feature>
<dbReference type="Pfam" id="PF00038">
    <property type="entry name" value="Filament"/>
    <property type="match status" value="1"/>
</dbReference>
<organism evidence="8 9">
    <name type="scientific">Nannospalax galili</name>
    <name type="common">Northern Israeli blind subterranean mole rat</name>
    <name type="synonym">Spalax galili</name>
    <dbReference type="NCBI Taxonomy" id="1026970"/>
    <lineage>
        <taxon>Eukaryota</taxon>
        <taxon>Metazoa</taxon>
        <taxon>Chordata</taxon>
        <taxon>Craniata</taxon>
        <taxon>Vertebrata</taxon>
        <taxon>Euteleostomi</taxon>
        <taxon>Mammalia</taxon>
        <taxon>Eutheria</taxon>
        <taxon>Euarchontoglires</taxon>
        <taxon>Glires</taxon>
        <taxon>Rodentia</taxon>
        <taxon>Myomorpha</taxon>
        <taxon>Muroidea</taxon>
        <taxon>Spalacidae</taxon>
        <taxon>Spalacinae</taxon>
        <taxon>Nannospalax</taxon>
    </lineage>
</organism>
<proteinExistence type="inferred from homology"/>
<keyword evidence="1" id="KW-0416">Keratin</keyword>
<dbReference type="GeneID" id="103739598"/>
<dbReference type="PANTHER" id="PTHR45616">
    <property type="entry name" value="GATA-TYPE DOMAIN-CONTAINING PROTEIN"/>
    <property type="match status" value="1"/>
</dbReference>
<feature type="domain" description="IF rod" evidence="7">
    <location>
        <begin position="146"/>
        <end position="459"/>
    </location>
</feature>
<name>A0A8C6QKJ9_NANGA</name>
<evidence type="ECO:0000256" key="4">
    <source>
        <dbReference type="ARBA" id="ARBA00061646"/>
    </source>
</evidence>
<dbReference type="PROSITE" id="PS51842">
    <property type="entry name" value="IF_ROD_2"/>
    <property type="match status" value="1"/>
</dbReference>
<dbReference type="PROSITE" id="PS00226">
    <property type="entry name" value="IF_ROD_1"/>
    <property type="match status" value="1"/>
</dbReference>
<evidence type="ECO:0000313" key="9">
    <source>
        <dbReference type="Proteomes" id="UP000694381"/>
    </source>
</evidence>
<dbReference type="InterPro" id="IPR032444">
    <property type="entry name" value="Keratin_2_head"/>
</dbReference>
<evidence type="ECO:0000313" key="8">
    <source>
        <dbReference type="Ensembl" id="ENSNGAP00000004783.1"/>
    </source>
</evidence>
<comment type="similarity">
    <text evidence="4 5">Belongs to the intermediate filament family.</text>
</comment>
<dbReference type="GO" id="GO:0005615">
    <property type="term" value="C:extracellular space"/>
    <property type="evidence" value="ECO:0007669"/>
    <property type="project" value="TreeGrafter"/>
</dbReference>
<dbReference type="GO" id="GO:0050680">
    <property type="term" value="P:negative regulation of epithelial cell proliferation"/>
    <property type="evidence" value="ECO:0007669"/>
    <property type="project" value="Ensembl"/>
</dbReference>
<dbReference type="InterPro" id="IPR018039">
    <property type="entry name" value="IF_conserved"/>
</dbReference>
<feature type="coiled-coil region" evidence="6">
    <location>
        <begin position="343"/>
        <end position="437"/>
    </location>
</feature>
<sequence>MIAKQQYVRSGSRGFSGGSAIVGGGKRVAFSSASMSGGAGRYCSGGFGSRSLYNLGGHKSISMSVAGSCQGGGFGGAGGFGTGSFGAGYGAGGFGGGFGGFINGRGGPGFPACPAGGIREVTINQSLLTPLHVEIDSDIQKVRTEEREQIKTLNNKFASFIDKVRFLEQQNKVLETKWNLLQQQTTVTSPRNLDTFFETYLSALRKHLDSLTNDKGRLQSELKLMQDSVEDFKAKYENEINKRTAAENDFVVLKKDVDAAYMAKVELEAKVDNLNDEINFLKVLYEAELSQMQTHVSDTSVVLSMDNNRNLDLDGIIAEVRAQYEEIAQRSKAEAESWYQTKVQQLQISVDQHGDNLKSTKNEISELNRMIQRLRAEIENIKKQCQTLQTSVADAEQRGEAALKDAYSKHAELEGALQKAKEEMARMLRDYQALMNVKLALDVEIATYRKLLEGEECRMSGECQSAVSISVVGGNISTGGGVGIGLGSGFSSASGSGFGLGGGVYGSSGSKTVSTTTTTMTKKSQR</sequence>
<evidence type="ECO:0000256" key="6">
    <source>
        <dbReference type="SAM" id="Coils"/>
    </source>
</evidence>
<dbReference type="PRINTS" id="PR01276">
    <property type="entry name" value="TYPE2KERATIN"/>
</dbReference>
<dbReference type="GO" id="GO:0030280">
    <property type="term" value="F:structural constituent of skin epidermis"/>
    <property type="evidence" value="ECO:0007669"/>
    <property type="project" value="TreeGrafter"/>
</dbReference>
<dbReference type="Pfam" id="PF16208">
    <property type="entry name" value="Keratin_2_head"/>
    <property type="match status" value="1"/>
</dbReference>
<dbReference type="KEGG" id="ngi:103739598"/>
<evidence type="ECO:0000256" key="1">
    <source>
        <dbReference type="ARBA" id="ARBA00022744"/>
    </source>
</evidence>
<accession>A0A8C6QKJ9</accession>
<dbReference type="RefSeq" id="XP_008838236.1">
    <property type="nucleotide sequence ID" value="XM_008840014.2"/>
</dbReference>
<dbReference type="GO" id="GO:0045095">
    <property type="term" value="C:keratin filament"/>
    <property type="evidence" value="ECO:0007669"/>
    <property type="project" value="Ensembl"/>
</dbReference>
<dbReference type="FunFam" id="1.20.5.170:FF:000004">
    <property type="entry name" value="Keratin, type II cytoskeletal 5"/>
    <property type="match status" value="1"/>
</dbReference>
<gene>
    <name evidence="8" type="primary">Krt4</name>
</gene>
<dbReference type="GeneTree" id="ENSGT00940000161550"/>
<keyword evidence="2 5" id="KW-0403">Intermediate filament</keyword>
<dbReference type="Proteomes" id="UP000694381">
    <property type="component" value="Unassembled WGS sequence"/>
</dbReference>
<reference evidence="8" key="1">
    <citation type="submission" date="2025-08" db="UniProtKB">
        <authorList>
            <consortium name="Ensembl"/>
        </authorList>
    </citation>
    <scope>IDENTIFICATION</scope>
</reference>
<dbReference type="GO" id="GO:0009986">
    <property type="term" value="C:cell surface"/>
    <property type="evidence" value="ECO:0007669"/>
    <property type="project" value="Ensembl"/>
</dbReference>
<dbReference type="InterPro" id="IPR039008">
    <property type="entry name" value="IF_rod_dom"/>
</dbReference>
<reference evidence="8" key="2">
    <citation type="submission" date="2025-09" db="UniProtKB">
        <authorList>
            <consortium name="Ensembl"/>
        </authorList>
    </citation>
    <scope>IDENTIFICATION</scope>
</reference>
<dbReference type="FunFam" id="1.20.5.500:FF:000001">
    <property type="entry name" value="Type II keratin 23"/>
    <property type="match status" value="1"/>
</dbReference>
<evidence type="ECO:0000256" key="5">
    <source>
        <dbReference type="RuleBase" id="RU000685"/>
    </source>
</evidence>
<dbReference type="Gene3D" id="1.20.5.1160">
    <property type="entry name" value="Vasodilator-stimulated phosphoprotein"/>
    <property type="match status" value="1"/>
</dbReference>
<dbReference type="PANTHER" id="PTHR45616:SF3">
    <property type="entry name" value="KERATIN, TYPE II CYTOSKELETAL 4"/>
    <property type="match status" value="1"/>
</dbReference>
<dbReference type="AlphaFoldDB" id="A0A8C6QKJ9"/>
<dbReference type="SMART" id="SM01391">
    <property type="entry name" value="Filament"/>
    <property type="match status" value="1"/>
</dbReference>
<evidence type="ECO:0000259" key="7">
    <source>
        <dbReference type="PROSITE" id="PS51842"/>
    </source>
</evidence>
<keyword evidence="3 6" id="KW-0175">Coiled coil</keyword>
<dbReference type="FunFam" id="1.20.5.1160:FF:000001">
    <property type="entry name" value="Keratin type II"/>
    <property type="match status" value="1"/>
</dbReference>
<dbReference type="OMA" id="LMQDSVE"/>
<evidence type="ECO:0000256" key="3">
    <source>
        <dbReference type="ARBA" id="ARBA00023054"/>
    </source>
</evidence>
<protein>
    <submittedName>
        <fullName evidence="8">Keratin 4</fullName>
    </submittedName>
</protein>
<dbReference type="GO" id="GO:0031424">
    <property type="term" value="P:keratinization"/>
    <property type="evidence" value="ECO:0007669"/>
    <property type="project" value="TreeGrafter"/>
</dbReference>
<dbReference type="SUPFAM" id="SSF64593">
    <property type="entry name" value="Intermediate filament protein, coiled coil region"/>
    <property type="match status" value="2"/>
</dbReference>
<evidence type="ECO:0000256" key="2">
    <source>
        <dbReference type="ARBA" id="ARBA00022754"/>
    </source>
</evidence>
<dbReference type="Gene3D" id="1.20.5.500">
    <property type="entry name" value="Single helix bin"/>
    <property type="match status" value="1"/>
</dbReference>
<dbReference type="GO" id="GO:0045109">
    <property type="term" value="P:intermediate filament organization"/>
    <property type="evidence" value="ECO:0007669"/>
    <property type="project" value="TreeGrafter"/>
</dbReference>
<dbReference type="Gene3D" id="1.20.5.170">
    <property type="match status" value="1"/>
</dbReference>
<keyword evidence="9" id="KW-1185">Reference proteome</keyword>